<name>A0A9D3VIA9_9ROSI</name>
<keyword evidence="2" id="KW-1185">Reference proteome</keyword>
<dbReference type="AlphaFoldDB" id="A0A9D3VIA9"/>
<accession>A0A9D3VIA9</accession>
<protein>
    <submittedName>
        <fullName evidence="1">Uncharacterized protein</fullName>
    </submittedName>
</protein>
<evidence type="ECO:0000313" key="1">
    <source>
        <dbReference type="EMBL" id="KAH1082579.1"/>
    </source>
</evidence>
<evidence type="ECO:0000313" key="2">
    <source>
        <dbReference type="Proteomes" id="UP000828251"/>
    </source>
</evidence>
<dbReference type="EMBL" id="JAIQCV010000007">
    <property type="protein sequence ID" value="KAH1082579.1"/>
    <property type="molecule type" value="Genomic_DNA"/>
</dbReference>
<comment type="caution">
    <text evidence="1">The sequence shown here is derived from an EMBL/GenBank/DDBJ whole genome shotgun (WGS) entry which is preliminary data.</text>
</comment>
<organism evidence="1 2">
    <name type="scientific">Gossypium stocksii</name>
    <dbReference type="NCBI Taxonomy" id="47602"/>
    <lineage>
        <taxon>Eukaryota</taxon>
        <taxon>Viridiplantae</taxon>
        <taxon>Streptophyta</taxon>
        <taxon>Embryophyta</taxon>
        <taxon>Tracheophyta</taxon>
        <taxon>Spermatophyta</taxon>
        <taxon>Magnoliopsida</taxon>
        <taxon>eudicotyledons</taxon>
        <taxon>Gunneridae</taxon>
        <taxon>Pentapetalae</taxon>
        <taxon>rosids</taxon>
        <taxon>malvids</taxon>
        <taxon>Malvales</taxon>
        <taxon>Malvaceae</taxon>
        <taxon>Malvoideae</taxon>
        <taxon>Gossypium</taxon>
    </lineage>
</organism>
<gene>
    <name evidence="1" type="ORF">J1N35_022340</name>
</gene>
<proteinExistence type="predicted"/>
<reference evidence="1 2" key="1">
    <citation type="journal article" date="2021" name="Plant Biotechnol. J.">
        <title>Multi-omics assisted identification of the key and species-specific regulatory components of drought-tolerant mechanisms in Gossypium stocksii.</title>
        <authorList>
            <person name="Yu D."/>
            <person name="Ke L."/>
            <person name="Zhang D."/>
            <person name="Wu Y."/>
            <person name="Sun Y."/>
            <person name="Mei J."/>
            <person name="Sun J."/>
            <person name="Sun Y."/>
        </authorList>
    </citation>
    <scope>NUCLEOTIDE SEQUENCE [LARGE SCALE GENOMIC DNA]</scope>
    <source>
        <strain evidence="2">cv. E1</strain>
        <tissue evidence="1">Leaf</tissue>
    </source>
</reference>
<dbReference type="Proteomes" id="UP000828251">
    <property type="component" value="Unassembled WGS sequence"/>
</dbReference>
<sequence>MPLYKCLTTQEEMLSHLSAHGIPFPNFTFHFEIITRERRVSDSKGRISNGWQGSNLYVGVSPRMVQSIEEALPFRANNELA</sequence>